<dbReference type="GO" id="GO:0004435">
    <property type="term" value="F:phosphatidylinositol-4,5-bisphosphate phospholipase C activity"/>
    <property type="evidence" value="ECO:0007669"/>
    <property type="project" value="UniProtKB-EC"/>
</dbReference>
<dbReference type="SUPFAM" id="SSF51695">
    <property type="entry name" value="PLC-like phosphodiesterases"/>
    <property type="match status" value="1"/>
</dbReference>
<evidence type="ECO:0000256" key="1">
    <source>
        <dbReference type="ARBA" id="ARBA00001913"/>
    </source>
</evidence>
<dbReference type="STRING" id="931890.G8JQV5"/>
<dbReference type="Pfam" id="PF00388">
    <property type="entry name" value="PI-PLC-X"/>
    <property type="match status" value="1"/>
</dbReference>
<dbReference type="KEGG" id="erc:Ecym_3005"/>
<comment type="catalytic activity">
    <reaction evidence="8">
        <text>a 1,2-diacyl-sn-glycero-3-phospho-(1D-myo-inositol-4,5-bisphosphate) + H2O = 1D-myo-inositol 1,4,5-trisphosphate + a 1,2-diacyl-sn-glycerol + H(+)</text>
        <dbReference type="Rhea" id="RHEA:33179"/>
        <dbReference type="ChEBI" id="CHEBI:15377"/>
        <dbReference type="ChEBI" id="CHEBI:15378"/>
        <dbReference type="ChEBI" id="CHEBI:17815"/>
        <dbReference type="ChEBI" id="CHEBI:58456"/>
        <dbReference type="ChEBI" id="CHEBI:203600"/>
        <dbReference type="EC" id="3.1.4.11"/>
    </reaction>
</comment>
<dbReference type="PRINTS" id="PR00390">
    <property type="entry name" value="PHPHLIPASEC"/>
</dbReference>
<evidence type="ECO:0000313" key="12">
    <source>
        <dbReference type="EMBL" id="AET38524.1"/>
    </source>
</evidence>
<dbReference type="SUPFAM" id="SSF49562">
    <property type="entry name" value="C2 domain (Calcium/lipid-binding domain, CaLB)"/>
    <property type="match status" value="1"/>
</dbReference>
<feature type="domain" description="PI-PLC Y-box" evidence="10">
    <location>
        <begin position="594"/>
        <end position="709"/>
    </location>
</feature>
<dbReference type="CDD" id="cd16207">
    <property type="entry name" value="EFh_ScPlc1p_like"/>
    <property type="match status" value="1"/>
</dbReference>
<dbReference type="Proteomes" id="UP000006790">
    <property type="component" value="Chromosome 3"/>
</dbReference>
<dbReference type="GO" id="GO:0000776">
    <property type="term" value="C:kinetochore"/>
    <property type="evidence" value="ECO:0007669"/>
    <property type="project" value="EnsemblFungi"/>
</dbReference>
<dbReference type="PROSITE" id="PS50222">
    <property type="entry name" value="EF_HAND_2"/>
    <property type="match status" value="1"/>
</dbReference>
<protein>
    <recommendedName>
        <fullName evidence="2 8">Phosphoinositide phospholipase C</fullName>
        <ecNumber evidence="2 8">3.1.4.11</ecNumber>
    </recommendedName>
</protein>
<dbReference type="SUPFAM" id="SSF47473">
    <property type="entry name" value="EF-hand"/>
    <property type="match status" value="1"/>
</dbReference>
<feature type="region of interest" description="Disordered" evidence="9">
    <location>
        <begin position="536"/>
        <end position="559"/>
    </location>
</feature>
<feature type="domain" description="EF-hand" evidence="11">
    <location>
        <begin position="282"/>
        <end position="317"/>
    </location>
</feature>
<reference evidence="13" key="1">
    <citation type="journal article" date="2012" name="G3 (Bethesda)">
        <title>Pichia sorbitophila, an interspecies yeast hybrid reveals early steps of genome resolution following polyploidization.</title>
        <authorList>
            <person name="Leh Louis V."/>
            <person name="Despons L."/>
            <person name="Friedrich A."/>
            <person name="Martin T."/>
            <person name="Durrens P."/>
            <person name="Casaregola S."/>
            <person name="Neuveglise C."/>
            <person name="Fairhead C."/>
            <person name="Marck C."/>
            <person name="Cruz J.A."/>
            <person name="Straub M.L."/>
            <person name="Kugler V."/>
            <person name="Sacerdot C."/>
            <person name="Uzunov Z."/>
            <person name="Thierry A."/>
            <person name="Weiss S."/>
            <person name="Bleykasten C."/>
            <person name="De Montigny J."/>
            <person name="Jacques N."/>
            <person name="Jung P."/>
            <person name="Lemaire M."/>
            <person name="Mallet S."/>
            <person name="Morel G."/>
            <person name="Richard G.F."/>
            <person name="Sarkar A."/>
            <person name="Savel G."/>
            <person name="Schacherer J."/>
            <person name="Seret M.L."/>
            <person name="Talla E."/>
            <person name="Samson G."/>
            <person name="Jubin C."/>
            <person name="Poulain J."/>
            <person name="Vacherie B."/>
            <person name="Barbe V."/>
            <person name="Pelletier E."/>
            <person name="Sherman D.J."/>
            <person name="Westhof E."/>
            <person name="Weissenbach J."/>
            <person name="Baret P.V."/>
            <person name="Wincker P."/>
            <person name="Gaillardin C."/>
            <person name="Dujon B."/>
            <person name="Souciet J.L."/>
        </authorList>
    </citation>
    <scope>NUCLEOTIDE SEQUENCE [LARGE SCALE GENOMIC DNA]</scope>
    <source>
        <strain evidence="13">CBS 270.75 / DBVPG 7215 / KCTC 17166 / NRRL Y-17582</strain>
    </source>
</reference>
<dbReference type="GO" id="GO:0048015">
    <property type="term" value="P:phosphatidylinositol-mediated signaling"/>
    <property type="evidence" value="ECO:0007669"/>
    <property type="project" value="TreeGrafter"/>
</dbReference>
<dbReference type="InterPro" id="IPR000008">
    <property type="entry name" value="C2_dom"/>
</dbReference>
<evidence type="ECO:0000256" key="5">
    <source>
        <dbReference type="ARBA" id="ARBA00022963"/>
    </source>
</evidence>
<dbReference type="EMBL" id="CP002499">
    <property type="protein sequence ID" value="AET38524.1"/>
    <property type="molecule type" value="Genomic_DNA"/>
</dbReference>
<proteinExistence type="predicted"/>
<dbReference type="HOGENOM" id="CLU_002738_1_2_1"/>
<dbReference type="EC" id="3.1.4.11" evidence="2 8"/>
<evidence type="ECO:0000256" key="7">
    <source>
        <dbReference type="ARBA" id="ARBA00023224"/>
    </source>
</evidence>
<keyword evidence="6 8" id="KW-0443">Lipid metabolism</keyword>
<dbReference type="PROSITE" id="PS50008">
    <property type="entry name" value="PIPLC_Y_DOMAIN"/>
    <property type="match status" value="1"/>
</dbReference>
<dbReference type="InterPro" id="IPR037755">
    <property type="entry name" value="Plc1_PH"/>
</dbReference>
<dbReference type="SMART" id="SM00148">
    <property type="entry name" value="PLCXc"/>
    <property type="match status" value="1"/>
</dbReference>
<dbReference type="CDD" id="cd08598">
    <property type="entry name" value="PI-PLC1c_yeast"/>
    <property type="match status" value="1"/>
</dbReference>
<dbReference type="FunCoup" id="G8JQV5">
    <property type="interactions" value="344"/>
</dbReference>
<dbReference type="InterPro" id="IPR018247">
    <property type="entry name" value="EF_Hand_1_Ca_BS"/>
</dbReference>
<dbReference type="OrthoDB" id="269822at2759"/>
<dbReference type="GO" id="GO:0034501">
    <property type="term" value="P:protein localization to kinetochore"/>
    <property type="evidence" value="ECO:0007669"/>
    <property type="project" value="EnsemblFungi"/>
</dbReference>
<name>G8JQV5_ERECY</name>
<feature type="compositionally biased region" description="Low complexity" evidence="9">
    <location>
        <begin position="539"/>
        <end position="553"/>
    </location>
</feature>
<organism evidence="12 13">
    <name type="scientific">Eremothecium cymbalariae (strain CBS 270.75 / DBVPG 7215 / KCTC 17166 / NRRL Y-17582)</name>
    <name type="common">Yeast</name>
    <dbReference type="NCBI Taxonomy" id="931890"/>
    <lineage>
        <taxon>Eukaryota</taxon>
        <taxon>Fungi</taxon>
        <taxon>Dikarya</taxon>
        <taxon>Ascomycota</taxon>
        <taxon>Saccharomycotina</taxon>
        <taxon>Saccharomycetes</taxon>
        <taxon>Saccharomycetales</taxon>
        <taxon>Saccharomycetaceae</taxon>
        <taxon>Eremothecium</taxon>
    </lineage>
</organism>
<dbReference type="GO" id="GO:0051209">
    <property type="term" value="P:release of sequestered calcium ion into cytosol"/>
    <property type="evidence" value="ECO:0007669"/>
    <property type="project" value="TreeGrafter"/>
</dbReference>
<dbReference type="Pfam" id="PF09279">
    <property type="entry name" value="EF-hand_like"/>
    <property type="match status" value="1"/>
</dbReference>
<comment type="cofactor">
    <cofactor evidence="1">
        <name>Ca(2+)</name>
        <dbReference type="ChEBI" id="CHEBI:29108"/>
    </cofactor>
</comment>
<dbReference type="InterPro" id="IPR015359">
    <property type="entry name" value="PLC_EF-hand-like"/>
</dbReference>
<keyword evidence="3 8" id="KW-0378">Hydrolase</keyword>
<gene>
    <name evidence="12" type="ordered locus">Ecym_3005</name>
</gene>
<dbReference type="eggNOG" id="KOG0169">
    <property type="taxonomic scope" value="Eukaryota"/>
</dbReference>
<dbReference type="OMA" id="HWQREMS"/>
<dbReference type="PANTHER" id="PTHR10336">
    <property type="entry name" value="PHOSPHOINOSITIDE-SPECIFIC PHOSPHOLIPASE C FAMILY PROTEIN"/>
    <property type="match status" value="1"/>
</dbReference>
<dbReference type="InterPro" id="IPR011992">
    <property type="entry name" value="EF-hand-dom_pair"/>
</dbReference>
<dbReference type="SMART" id="SM00149">
    <property type="entry name" value="PLCYc"/>
    <property type="match status" value="1"/>
</dbReference>
<dbReference type="InParanoid" id="G8JQV5"/>
<dbReference type="Gene3D" id="2.60.40.150">
    <property type="entry name" value="C2 domain"/>
    <property type="match status" value="1"/>
</dbReference>
<dbReference type="PROSITE" id="PS00018">
    <property type="entry name" value="EF_HAND_1"/>
    <property type="match status" value="1"/>
</dbReference>
<dbReference type="AlphaFoldDB" id="G8JQV5"/>
<dbReference type="InterPro" id="IPR001711">
    <property type="entry name" value="PLipase_C_Pinositol-sp_Y"/>
</dbReference>
<dbReference type="GeneID" id="11468612"/>
<dbReference type="InterPro" id="IPR011993">
    <property type="entry name" value="PH-like_dom_sf"/>
</dbReference>
<dbReference type="InterPro" id="IPR035892">
    <property type="entry name" value="C2_domain_sf"/>
</dbReference>
<evidence type="ECO:0000256" key="9">
    <source>
        <dbReference type="SAM" id="MobiDB-lite"/>
    </source>
</evidence>
<dbReference type="GO" id="GO:0032958">
    <property type="term" value="P:inositol phosphate biosynthetic process"/>
    <property type="evidence" value="ECO:0007669"/>
    <property type="project" value="EnsemblFungi"/>
</dbReference>
<dbReference type="SMART" id="SM00239">
    <property type="entry name" value="C2"/>
    <property type="match status" value="1"/>
</dbReference>
<dbReference type="CDD" id="cd00275">
    <property type="entry name" value="C2_PLC_like"/>
    <property type="match status" value="1"/>
</dbReference>
<evidence type="ECO:0000256" key="8">
    <source>
        <dbReference type="RuleBase" id="RU361133"/>
    </source>
</evidence>
<dbReference type="FunFam" id="3.20.20.190:FF:000055">
    <property type="entry name" value="Phosphoinositide phospholipase C"/>
    <property type="match status" value="1"/>
</dbReference>
<dbReference type="PROSITE" id="PS50007">
    <property type="entry name" value="PIPLC_X_DOMAIN"/>
    <property type="match status" value="1"/>
</dbReference>
<dbReference type="GO" id="GO:0001402">
    <property type="term" value="P:signal transduction involved in filamentous growth"/>
    <property type="evidence" value="ECO:0007669"/>
    <property type="project" value="EnsemblFungi"/>
</dbReference>
<dbReference type="InterPro" id="IPR001192">
    <property type="entry name" value="PI-PLC_fam"/>
</dbReference>
<dbReference type="GO" id="GO:0009395">
    <property type="term" value="P:phospholipid catabolic process"/>
    <property type="evidence" value="ECO:0007669"/>
    <property type="project" value="EnsemblFungi"/>
</dbReference>
<dbReference type="InterPro" id="IPR002048">
    <property type="entry name" value="EF_hand_dom"/>
</dbReference>
<dbReference type="Gene3D" id="2.30.29.30">
    <property type="entry name" value="Pleckstrin-homology domain (PH domain)/Phosphotyrosine-binding domain (PTB)"/>
    <property type="match status" value="1"/>
</dbReference>
<sequence>MKVEDLPLLDIRGQNMDDEQRSNVFVRKSRTPVGVLSHMEDQHHITSVSSYESSSYEPISSGVKGIIRKTMALVSGVKVNYKREGDVGPLTYAQSYRSNKDSSACDTANEDALVPTSPNRLFPMGSIIEMDLTKVSRKKRVQYKFVIKDGFIVWKNKKSLELDMIQDIRVGESAANYREGYGISDSFAERWITIIYLDFPNKLKTLHLIARTVKECTKFYMIVKGLVRQRQELMESISVPSNEQFANIHWQANVSAKKEDEDKDTLSLDDVKNLCHKFHIYCSPTYLERFFKLADINRNGLLNLKEFQLFIKLLTRRNDITEIWRDISKPGSVLDFEKFYNFLIDIQGESISRHLTEKIFEKYSIDGIMDEDLLLKFLSSQRYLKEVKEDYTRPLNEYFISSSHNTYILGNQVGGMASVEGYIQALQKGCRSLEIDIWDGDDGPVVCHGKLTSSIPLRNVIEVIRKYAFITSPYPLVLSLEIHCRSEGQFLIARLFEELLGSLLYMGNSFGALPSPMELKHKILLKSKKPKWNLDTVTSDSPSHSASSKSSCESEYDTSFSSSPYWKRRQPIPGISFTKKKVCVIDAILKLSAVHGIQFRNFSLPESKTPTHCFSLSERKFDNLCKDENQRLAIDKHNRRHLMRTYPHALRYKSSNFDPIKCWKVGVQMVATNWQTYDLGQQVNQAMFGSFDHKEFPWHPGYVRKPDYLLKQVSKTKDLLKIYESATSKISITIDIISAQLLPKLKSINKDTGITFAPFVVTDIIGDGLIGSIKVNQNGHTATFTQGLTKPCKDVGFNPVWKTTITAVLQNTSFNFIRFTVKNGDLNLGTCCIRLNYLKKGYRNIPLYSMTGEKFIFSTLFIKYNYSITEPNI</sequence>
<dbReference type="CDD" id="cd13360">
    <property type="entry name" value="PH_PLC_fungal"/>
    <property type="match status" value="1"/>
</dbReference>
<keyword evidence="4" id="KW-0106">Calcium</keyword>
<dbReference type="Gene3D" id="3.20.20.190">
    <property type="entry name" value="Phosphatidylinositol (PI) phosphodiesterase"/>
    <property type="match status" value="1"/>
</dbReference>
<dbReference type="SUPFAM" id="SSF50729">
    <property type="entry name" value="PH domain-like"/>
    <property type="match status" value="1"/>
</dbReference>
<evidence type="ECO:0000259" key="10">
    <source>
        <dbReference type="PROSITE" id="PS50008"/>
    </source>
</evidence>
<dbReference type="GO" id="GO:0005509">
    <property type="term" value="F:calcium ion binding"/>
    <property type="evidence" value="ECO:0007669"/>
    <property type="project" value="InterPro"/>
</dbReference>
<evidence type="ECO:0000256" key="4">
    <source>
        <dbReference type="ARBA" id="ARBA00022837"/>
    </source>
</evidence>
<dbReference type="InterPro" id="IPR017946">
    <property type="entry name" value="PLC-like_Pdiesterase_TIM-brl"/>
</dbReference>
<evidence type="ECO:0000256" key="3">
    <source>
        <dbReference type="ARBA" id="ARBA00022801"/>
    </source>
</evidence>
<keyword evidence="5 8" id="KW-0442">Lipid degradation</keyword>
<accession>G8JQV5</accession>
<dbReference type="Pfam" id="PF00387">
    <property type="entry name" value="PI-PLC-Y"/>
    <property type="match status" value="1"/>
</dbReference>
<dbReference type="RefSeq" id="XP_003645341.1">
    <property type="nucleotide sequence ID" value="XM_003645293.1"/>
</dbReference>
<dbReference type="InterPro" id="IPR000909">
    <property type="entry name" value="PLipase_C_PInositol-sp_X_dom"/>
</dbReference>
<dbReference type="PANTHER" id="PTHR10336:SF36">
    <property type="entry name" value="1-PHOSPHATIDYLINOSITOL 4,5-BISPHOSPHATE PHOSPHODIESTERASE BETA-4"/>
    <property type="match status" value="1"/>
</dbReference>
<evidence type="ECO:0000259" key="11">
    <source>
        <dbReference type="PROSITE" id="PS50222"/>
    </source>
</evidence>
<evidence type="ECO:0000256" key="6">
    <source>
        <dbReference type="ARBA" id="ARBA00023098"/>
    </source>
</evidence>
<keyword evidence="7" id="KW-0807">Transducer</keyword>
<dbReference type="Gene3D" id="1.10.238.10">
    <property type="entry name" value="EF-hand"/>
    <property type="match status" value="2"/>
</dbReference>
<evidence type="ECO:0000313" key="13">
    <source>
        <dbReference type="Proteomes" id="UP000006790"/>
    </source>
</evidence>
<keyword evidence="13" id="KW-1185">Reference proteome</keyword>
<evidence type="ECO:0000256" key="2">
    <source>
        <dbReference type="ARBA" id="ARBA00012368"/>
    </source>
</evidence>